<dbReference type="InterPro" id="IPR007044">
    <property type="entry name" value="Cyclodeamin/CycHdrlase"/>
</dbReference>
<comment type="caution">
    <text evidence="2">The sequence shown here is derived from an EMBL/GenBank/DDBJ whole genome shotgun (WGS) entry which is preliminary data.</text>
</comment>
<reference evidence="2 3" key="1">
    <citation type="submission" date="2021-03" db="EMBL/GenBank/DDBJ databases">
        <title>Genomic Encyclopedia of Type Strains, Phase IV (KMG-IV): sequencing the most valuable type-strain genomes for metagenomic binning, comparative biology and taxonomic classification.</title>
        <authorList>
            <person name="Goeker M."/>
        </authorList>
    </citation>
    <scope>NUCLEOTIDE SEQUENCE [LARGE SCALE GENOMIC DNA]</scope>
    <source>
        <strain evidence="2 3">DSM 28783</strain>
    </source>
</reference>
<feature type="domain" description="Cyclodeaminase/cyclohydrolase" evidence="1">
    <location>
        <begin position="8"/>
        <end position="186"/>
    </location>
</feature>
<evidence type="ECO:0000313" key="2">
    <source>
        <dbReference type="EMBL" id="MBP2033164.1"/>
    </source>
</evidence>
<gene>
    <name evidence="2" type="ORF">J2Z42_001851</name>
</gene>
<dbReference type="RefSeq" id="WP_209702314.1">
    <property type="nucleotide sequence ID" value="NZ_JAGGLM010000011.1"/>
</dbReference>
<dbReference type="Proteomes" id="UP001519307">
    <property type="component" value="Unassembled WGS sequence"/>
</dbReference>
<proteinExistence type="predicted"/>
<evidence type="ECO:0000259" key="1">
    <source>
        <dbReference type="Pfam" id="PF04961"/>
    </source>
</evidence>
<dbReference type="Pfam" id="PF04961">
    <property type="entry name" value="FTCD_C"/>
    <property type="match status" value="1"/>
</dbReference>
<protein>
    <submittedName>
        <fullName evidence="2">Formiminotetrahydrofolate cyclodeaminase</fullName>
    </submittedName>
</protein>
<name>A0ABS4KSZ2_9CLOT</name>
<dbReference type="Gene3D" id="1.20.120.680">
    <property type="entry name" value="Formiminotetrahydrofolate cyclodeaminase monomer, up-and-down helical bundle"/>
    <property type="match status" value="1"/>
</dbReference>
<organism evidence="2 3">
    <name type="scientific">Clostridium algifaecis</name>
    <dbReference type="NCBI Taxonomy" id="1472040"/>
    <lineage>
        <taxon>Bacteria</taxon>
        <taxon>Bacillati</taxon>
        <taxon>Bacillota</taxon>
        <taxon>Clostridia</taxon>
        <taxon>Eubacteriales</taxon>
        <taxon>Clostridiaceae</taxon>
        <taxon>Clostridium</taxon>
    </lineage>
</organism>
<dbReference type="EMBL" id="JAGGLM010000011">
    <property type="protein sequence ID" value="MBP2033164.1"/>
    <property type="molecule type" value="Genomic_DNA"/>
</dbReference>
<dbReference type="SUPFAM" id="SSF101262">
    <property type="entry name" value="Methenyltetrahydrofolate cyclohydrolase-like"/>
    <property type="match status" value="1"/>
</dbReference>
<evidence type="ECO:0000313" key="3">
    <source>
        <dbReference type="Proteomes" id="UP001519307"/>
    </source>
</evidence>
<dbReference type="InterPro" id="IPR036178">
    <property type="entry name" value="Formintransfe-cycloase-like_sf"/>
</dbReference>
<keyword evidence="3" id="KW-1185">Reference proteome</keyword>
<accession>A0ABS4KSZ2</accession>
<sequence length="210" mass="22887">MKIVDNPCSDFIEELSSKASVPGGGGAAALDGAMGAALLSMVCNLTLGKKKYAQYTEKLTDILNNAGKLKEEFLNMVDEDAENFLPLSKAYGMPKNTEEERLKKEEVLDKCLKAACSVPIKVVKKAYDTILLHEAVVDNCSELVLSDIGVGVQCLKSALAGGYLNIIINIKYIKDCEYTDMVKSEVLPLVEKGSEIAEKVYKRVVEKLSK</sequence>